<keyword evidence="2" id="KW-1185">Reference proteome</keyword>
<proteinExistence type="predicted"/>
<protein>
    <submittedName>
        <fullName evidence="1">Uncharacterized protein</fullName>
    </submittedName>
</protein>
<dbReference type="EMBL" id="BAAAQD010000003">
    <property type="protein sequence ID" value="GAA1507820.1"/>
    <property type="molecule type" value="Genomic_DNA"/>
</dbReference>
<evidence type="ECO:0000313" key="2">
    <source>
        <dbReference type="Proteomes" id="UP001501470"/>
    </source>
</evidence>
<organism evidence="1 2">
    <name type="scientific">Dactylosporangium maewongense</name>
    <dbReference type="NCBI Taxonomy" id="634393"/>
    <lineage>
        <taxon>Bacteria</taxon>
        <taxon>Bacillati</taxon>
        <taxon>Actinomycetota</taxon>
        <taxon>Actinomycetes</taxon>
        <taxon>Micromonosporales</taxon>
        <taxon>Micromonosporaceae</taxon>
        <taxon>Dactylosporangium</taxon>
    </lineage>
</organism>
<comment type="caution">
    <text evidence="1">The sequence shown here is derived from an EMBL/GenBank/DDBJ whole genome shotgun (WGS) entry which is preliminary data.</text>
</comment>
<dbReference type="Proteomes" id="UP001501470">
    <property type="component" value="Unassembled WGS sequence"/>
</dbReference>
<sequence>MKRLGCGARVRIAAPPDDTDLRATVGLAGARPAPARPAAPRGPEALVGVPRPPGLVRCCMPSP</sequence>
<gene>
    <name evidence="1" type="ORF">GCM10009827_022510</name>
</gene>
<name>A0ABN1ZYZ6_9ACTN</name>
<reference evidence="1 2" key="1">
    <citation type="journal article" date="2019" name="Int. J. Syst. Evol. Microbiol.">
        <title>The Global Catalogue of Microorganisms (GCM) 10K type strain sequencing project: providing services to taxonomists for standard genome sequencing and annotation.</title>
        <authorList>
            <consortium name="The Broad Institute Genomics Platform"/>
            <consortium name="The Broad Institute Genome Sequencing Center for Infectious Disease"/>
            <person name="Wu L."/>
            <person name="Ma J."/>
        </authorList>
    </citation>
    <scope>NUCLEOTIDE SEQUENCE [LARGE SCALE GENOMIC DNA]</scope>
    <source>
        <strain evidence="1 2">JCM 15933</strain>
    </source>
</reference>
<accession>A0ABN1ZYZ6</accession>
<evidence type="ECO:0000313" key="1">
    <source>
        <dbReference type="EMBL" id="GAA1507820.1"/>
    </source>
</evidence>